<sequence>MSRDTFWALIQEAKAACDQDMDAMEEYLCGALVRMGPAAARGFHNILHAYEDLAYQYGLWDAASVIKEYGCSDDGFIDFRAWLIAQGKDVYLNALKDPDTLADVQPYGECCFECLSYVGDHAYEQLTGRSAYDEMDDALPALREELGKEIVYKDGIEYPREPKDLPRFLPRLCEKYGGPERFQVEPAAWNFDLHEIRRLLDEGKAHDRAAKKEKGGGVR</sequence>
<reference evidence="2" key="2">
    <citation type="submission" date="2021-04" db="EMBL/GenBank/DDBJ databases">
        <authorList>
            <person name="Gilroy R."/>
        </authorList>
    </citation>
    <scope>NUCLEOTIDE SEQUENCE</scope>
    <source>
        <strain evidence="2">ChiGjej4B4-18154</strain>
    </source>
</reference>
<organism evidence="2 3">
    <name type="scientific">Candidatus Allofournierella merdipullorum</name>
    <dbReference type="NCBI Taxonomy" id="2838595"/>
    <lineage>
        <taxon>Bacteria</taxon>
        <taxon>Bacillati</taxon>
        <taxon>Bacillota</taxon>
        <taxon>Clostridia</taxon>
        <taxon>Eubacteriales</taxon>
        <taxon>Oscillospiraceae</taxon>
        <taxon>Allofournierella</taxon>
    </lineage>
</organism>
<proteinExistence type="predicted"/>
<dbReference type="Proteomes" id="UP000824035">
    <property type="component" value="Unassembled WGS sequence"/>
</dbReference>
<evidence type="ECO:0000313" key="2">
    <source>
        <dbReference type="EMBL" id="HIZ29886.1"/>
    </source>
</evidence>
<evidence type="ECO:0000313" key="3">
    <source>
        <dbReference type="Proteomes" id="UP000824035"/>
    </source>
</evidence>
<reference evidence="2" key="1">
    <citation type="journal article" date="2021" name="PeerJ">
        <title>Extensive microbial diversity within the chicken gut microbiome revealed by metagenomics and culture.</title>
        <authorList>
            <person name="Gilroy R."/>
            <person name="Ravi A."/>
            <person name="Getino M."/>
            <person name="Pursley I."/>
            <person name="Horton D.L."/>
            <person name="Alikhan N.F."/>
            <person name="Baker D."/>
            <person name="Gharbi K."/>
            <person name="Hall N."/>
            <person name="Watson M."/>
            <person name="Adriaenssens E.M."/>
            <person name="Foster-Nyarko E."/>
            <person name="Jarju S."/>
            <person name="Secka A."/>
            <person name="Antonio M."/>
            <person name="Oren A."/>
            <person name="Chaudhuri R.R."/>
            <person name="La Ragione R."/>
            <person name="Hildebrand F."/>
            <person name="Pallen M.J."/>
        </authorList>
    </citation>
    <scope>NUCLEOTIDE SEQUENCE</scope>
    <source>
        <strain evidence="2">ChiGjej4B4-18154</strain>
    </source>
</reference>
<accession>A0A9D2IYF5</accession>
<evidence type="ECO:0000259" key="1">
    <source>
        <dbReference type="Pfam" id="PF14024"/>
    </source>
</evidence>
<comment type="caution">
    <text evidence="2">The sequence shown here is derived from an EMBL/GenBank/DDBJ whole genome shotgun (WGS) entry which is preliminary data.</text>
</comment>
<feature type="domain" description="DUF4240" evidence="1">
    <location>
        <begin position="1"/>
        <end position="125"/>
    </location>
</feature>
<protein>
    <submittedName>
        <fullName evidence="2">DUF4240 domain-containing protein</fullName>
    </submittedName>
</protein>
<dbReference type="AlphaFoldDB" id="A0A9D2IYF5"/>
<dbReference type="InterPro" id="IPR025334">
    <property type="entry name" value="DUF4240"/>
</dbReference>
<dbReference type="Pfam" id="PF14024">
    <property type="entry name" value="DUF4240"/>
    <property type="match status" value="1"/>
</dbReference>
<gene>
    <name evidence="2" type="ORF">H9813_01440</name>
</gene>
<name>A0A9D2IYF5_9FIRM</name>
<dbReference type="EMBL" id="DXBV01000016">
    <property type="protein sequence ID" value="HIZ29886.1"/>
    <property type="molecule type" value="Genomic_DNA"/>
</dbReference>